<accession>A0A022QRG0</accession>
<protein>
    <recommendedName>
        <fullName evidence="1">F-box associated beta-propeller type 1 domain-containing protein</fullName>
    </recommendedName>
</protein>
<dbReference type="PANTHER" id="PTHR31672:SF13">
    <property type="entry name" value="F-BOX PROTEIN CPR30-LIKE"/>
    <property type="match status" value="1"/>
</dbReference>
<sequence length="350" mass="41231">MDESEEKLPYGRRNHPLSTAVEVSFEIQIRMQVMELHNLWRKIRRSSSPAIPTELRQPRHLLLVREPRLEPQLQIPTLQGTEAYLHDKIKRKFDPTVLCYCDGLALIRYPKLHHNSYLLYNLSTGTHVDFSCPHEIYYRDGTVYGICHDPSTNDYKVVVINKKHYAVYYCRSMRWGALKETPDELRSRGLILGKGVSLNGDLYFVFKSRQDWGYGIKIVGFDPTREYFTEFPEPRYVKKDSVFMYMTCLEGYLYLCFDHKHCQMIKVQGDQADQEEEQEWIEFDGEPPFSERVKDDLYSTTTTREDETIFFKCGYTMKIGYHRIPYLENLFIGGGGGHKQVMRRKEIDIV</sequence>
<dbReference type="InterPro" id="IPR017451">
    <property type="entry name" value="F-box-assoc_interact_dom"/>
</dbReference>
<evidence type="ECO:0000313" key="3">
    <source>
        <dbReference type="Proteomes" id="UP000030748"/>
    </source>
</evidence>
<dbReference type="InterPro" id="IPR050796">
    <property type="entry name" value="SCF_F-box_component"/>
</dbReference>
<name>A0A022QRG0_ERYGU</name>
<reference evidence="2 3" key="1">
    <citation type="journal article" date="2013" name="Proc. Natl. Acad. Sci. U.S.A.">
        <title>Fine-scale variation in meiotic recombination in Mimulus inferred from population shotgun sequencing.</title>
        <authorList>
            <person name="Hellsten U."/>
            <person name="Wright K.M."/>
            <person name="Jenkins J."/>
            <person name="Shu S."/>
            <person name="Yuan Y."/>
            <person name="Wessler S.R."/>
            <person name="Schmutz J."/>
            <person name="Willis J.H."/>
            <person name="Rokhsar D.S."/>
        </authorList>
    </citation>
    <scope>NUCLEOTIDE SEQUENCE [LARGE SCALE GENOMIC DNA]</scope>
    <source>
        <strain evidence="3">cv. DUN x IM62</strain>
    </source>
</reference>
<evidence type="ECO:0000259" key="1">
    <source>
        <dbReference type="Pfam" id="PF07734"/>
    </source>
</evidence>
<feature type="domain" description="F-box associated beta-propeller type 1" evidence="1">
    <location>
        <begin position="76"/>
        <end position="283"/>
    </location>
</feature>
<keyword evidence="3" id="KW-1185">Reference proteome</keyword>
<dbReference type="Pfam" id="PF07734">
    <property type="entry name" value="FBA_1"/>
    <property type="match status" value="1"/>
</dbReference>
<dbReference type="AlphaFoldDB" id="A0A022QRG0"/>
<dbReference type="NCBIfam" id="TIGR01640">
    <property type="entry name" value="F_box_assoc_1"/>
    <property type="match status" value="1"/>
</dbReference>
<gene>
    <name evidence="2" type="ORF">MIMGU_mgv11b020874mg</name>
</gene>
<dbReference type="PANTHER" id="PTHR31672">
    <property type="entry name" value="BNACNNG10540D PROTEIN"/>
    <property type="match status" value="1"/>
</dbReference>
<proteinExistence type="predicted"/>
<dbReference type="Proteomes" id="UP000030748">
    <property type="component" value="Unassembled WGS sequence"/>
</dbReference>
<dbReference type="InterPro" id="IPR006527">
    <property type="entry name" value="F-box-assoc_dom_typ1"/>
</dbReference>
<evidence type="ECO:0000313" key="2">
    <source>
        <dbReference type="EMBL" id="EYU30496.1"/>
    </source>
</evidence>
<organism evidence="2 3">
    <name type="scientific">Erythranthe guttata</name>
    <name type="common">Yellow monkey flower</name>
    <name type="synonym">Mimulus guttatus</name>
    <dbReference type="NCBI Taxonomy" id="4155"/>
    <lineage>
        <taxon>Eukaryota</taxon>
        <taxon>Viridiplantae</taxon>
        <taxon>Streptophyta</taxon>
        <taxon>Embryophyta</taxon>
        <taxon>Tracheophyta</taxon>
        <taxon>Spermatophyta</taxon>
        <taxon>Magnoliopsida</taxon>
        <taxon>eudicotyledons</taxon>
        <taxon>Gunneridae</taxon>
        <taxon>Pentapetalae</taxon>
        <taxon>asterids</taxon>
        <taxon>lamiids</taxon>
        <taxon>Lamiales</taxon>
        <taxon>Phrymaceae</taxon>
        <taxon>Erythranthe</taxon>
    </lineage>
</organism>
<dbReference type="EMBL" id="KI631043">
    <property type="protein sequence ID" value="EYU30496.1"/>
    <property type="molecule type" value="Genomic_DNA"/>
</dbReference>